<keyword evidence="3" id="KW-1185">Reference proteome</keyword>
<dbReference type="RefSeq" id="WP_207973333.1">
    <property type="nucleotide sequence ID" value="NZ_CP071795.1"/>
</dbReference>
<dbReference type="InterPro" id="IPR041685">
    <property type="entry name" value="AAA_GajA/Old/RecF-like"/>
</dbReference>
<evidence type="ECO:0000313" key="3">
    <source>
        <dbReference type="Proteomes" id="UP000663935"/>
    </source>
</evidence>
<sequence length="440" mass="51143">MTEKLTIKNFGPIRDAEIEVKDMMVFIGAQSSGKSTLAKLITILNDFNFRQNFSNKLENELEKYNLKSFLKKNTLIEYKSLYFTYTYTNKNESKFDYNEFLKHFMSKINPDKDDLKTIKIILGLMVSAIVFDGKSHILKRELQKDDYFGFSDELDSIFDLKNINNREKIIENLLKVYNKKINLTELTELGSKVRSVFSFIRPLDSMYIPAERTIIPLIVNNIAGLINNKVLMPYYVLHAVQEFEKSLQIVDNFDLNIIGNLRFKRNGGKSYIYHNRNQKVFLREASSGVQSILPILLLIESSNKTENYINLNYVVEEPELNLYPEAQYELIKHLVKNCLETDHKVQSKNLIITTHSPYILASINNLLLSYKKGQTSSEKINKIIDKESWINPFNFNAYEVKDGGVEKIFNYKSKLIEDTIIDEVSEIIMEDFKEIASIND</sequence>
<evidence type="ECO:0000313" key="2">
    <source>
        <dbReference type="EMBL" id="QTD39225.1"/>
    </source>
</evidence>
<dbReference type="SUPFAM" id="SSF52540">
    <property type="entry name" value="P-loop containing nucleoside triphosphate hydrolases"/>
    <property type="match status" value="1"/>
</dbReference>
<gene>
    <name evidence="2" type="ORF">JL193_08315</name>
</gene>
<reference evidence="2 3" key="1">
    <citation type="submission" date="2021-03" db="EMBL/GenBank/DDBJ databases">
        <title>Complete genome of Polaribacter_sp.G4M1.</title>
        <authorList>
            <person name="Jeong S.W."/>
            <person name="Bae J.W."/>
        </authorList>
    </citation>
    <scope>NUCLEOTIDE SEQUENCE [LARGE SCALE GENOMIC DNA]</scope>
    <source>
        <strain evidence="2 3">G4M1</strain>
    </source>
</reference>
<dbReference type="InterPro" id="IPR051396">
    <property type="entry name" value="Bact_Antivir_Def_Nuclease"/>
</dbReference>
<accession>A0ABX7T149</accession>
<feature type="domain" description="Endonuclease GajA/Old nuclease/RecF-like AAA" evidence="1">
    <location>
        <begin position="3"/>
        <end position="359"/>
    </location>
</feature>
<dbReference type="Proteomes" id="UP000663935">
    <property type="component" value="Chromosome"/>
</dbReference>
<dbReference type="InterPro" id="IPR027417">
    <property type="entry name" value="P-loop_NTPase"/>
</dbReference>
<name>A0ABX7T149_9FLAO</name>
<evidence type="ECO:0000259" key="1">
    <source>
        <dbReference type="Pfam" id="PF13175"/>
    </source>
</evidence>
<dbReference type="Gene3D" id="3.40.50.300">
    <property type="entry name" value="P-loop containing nucleotide triphosphate hydrolases"/>
    <property type="match status" value="1"/>
</dbReference>
<dbReference type="EMBL" id="CP071795">
    <property type="protein sequence ID" value="QTD39225.1"/>
    <property type="molecule type" value="Genomic_DNA"/>
</dbReference>
<dbReference type="PANTHER" id="PTHR43581:SF4">
    <property type="entry name" value="ATP_GTP PHOSPHATASE"/>
    <property type="match status" value="1"/>
</dbReference>
<protein>
    <submittedName>
        <fullName evidence="2">AAA family ATPase</fullName>
    </submittedName>
</protein>
<dbReference type="PANTHER" id="PTHR43581">
    <property type="entry name" value="ATP/GTP PHOSPHATASE"/>
    <property type="match status" value="1"/>
</dbReference>
<proteinExistence type="predicted"/>
<organism evidence="2 3">
    <name type="scientific">Polaribacter batillariae</name>
    <dbReference type="NCBI Taxonomy" id="2808900"/>
    <lineage>
        <taxon>Bacteria</taxon>
        <taxon>Pseudomonadati</taxon>
        <taxon>Bacteroidota</taxon>
        <taxon>Flavobacteriia</taxon>
        <taxon>Flavobacteriales</taxon>
        <taxon>Flavobacteriaceae</taxon>
    </lineage>
</organism>
<dbReference type="Pfam" id="PF13175">
    <property type="entry name" value="AAA_15"/>
    <property type="match status" value="1"/>
</dbReference>